<dbReference type="Pfam" id="PF10250">
    <property type="entry name" value="O-FucT"/>
    <property type="match status" value="1"/>
</dbReference>
<dbReference type="PIRSF" id="PIRSF009360">
    <property type="entry name" value="UCP009360"/>
    <property type="match status" value="1"/>
</dbReference>
<evidence type="ECO:0000256" key="11">
    <source>
        <dbReference type="ARBA" id="ARBA00023253"/>
    </source>
</evidence>
<comment type="similarity">
    <text evidence="3">Belongs to the glycosyltransferase GT106 family.</text>
</comment>
<evidence type="ECO:0000256" key="7">
    <source>
        <dbReference type="ARBA" id="ARBA00022968"/>
    </source>
</evidence>
<dbReference type="InterPro" id="IPR024709">
    <property type="entry name" value="FucosylTrfase_pln"/>
</dbReference>
<dbReference type="OrthoDB" id="2015856at2759"/>
<keyword evidence="10" id="KW-0325">Glycoprotein</keyword>
<keyword evidence="12" id="KW-0119">Carbohydrate metabolism</keyword>
<evidence type="ECO:0000256" key="10">
    <source>
        <dbReference type="ARBA" id="ARBA00023180"/>
    </source>
</evidence>
<evidence type="ECO:0000256" key="12">
    <source>
        <dbReference type="ARBA" id="ARBA00023277"/>
    </source>
</evidence>
<dbReference type="EMBL" id="JAGGNH010000003">
    <property type="protein sequence ID" value="KAJ0979595.1"/>
    <property type="molecule type" value="Genomic_DNA"/>
</dbReference>
<evidence type="ECO:0000256" key="13">
    <source>
        <dbReference type="ARBA" id="ARBA00030350"/>
    </source>
</evidence>
<dbReference type="PANTHER" id="PTHR31741">
    <property type="entry name" value="OS02G0726500 PROTEIN-RELATED"/>
    <property type="match status" value="1"/>
</dbReference>
<dbReference type="PANTHER" id="PTHR31741:SF4">
    <property type="entry name" value="O-FUCOSYLTRANSFERASE 28"/>
    <property type="match status" value="1"/>
</dbReference>
<keyword evidence="8" id="KW-1133">Transmembrane helix</keyword>
<reference evidence="14" key="1">
    <citation type="submission" date="2021-03" db="EMBL/GenBank/DDBJ databases">
        <authorList>
            <person name="Li Z."/>
            <person name="Yang C."/>
        </authorList>
    </citation>
    <scope>NUCLEOTIDE SEQUENCE</scope>
    <source>
        <strain evidence="14">Dzin_1.0</strain>
        <tissue evidence="14">Leaf</tissue>
    </source>
</reference>
<sequence length="452" mass="52503">MREIPKEDFMSCSIDIEEHEYSPESIKRRRTRHWNSVPEIWMKPNSEGYFQCIQRPQNRTKQYKGTDGYLLVHANGGLNQMRLGLMNATLVLPSFDHNSFWRDPSEFKDVFDWKHFIDELKDDVKIVDSLPAEYASTKPHVMPPISWSNSSYYKGLNKLLKKHKVIQFTHADSRLANNVTTPSIQKLRCRANYKALRFRKEIEELGKTLVDRLRNQNNYYIALHLRFEKDMLAFTGCTHTLNAQQAEELREMRYSIKRWKEKEINSTKRRLEGGCPLTPREAGLFLKAMDYPSTTNIYIVAGEIYGEDGLEGLKALYPNVHTHSSLATPEEMKPWEKYHNRLAALDHILAINSDVFVYSYDGHMAKAVKGQRIFEGFLKTISPDRKEFVKLIDQMDAGEITWMELKNKVKNHHADRLGGPYERKPGAAPKLEENFHANPFPGCICKSERTTT</sequence>
<evidence type="ECO:0000256" key="1">
    <source>
        <dbReference type="ARBA" id="ARBA00004606"/>
    </source>
</evidence>
<keyword evidence="6" id="KW-0812">Transmembrane</keyword>
<dbReference type="AlphaFoldDB" id="A0A9D5CTI6"/>
<keyword evidence="7" id="KW-0735">Signal-anchor</keyword>
<dbReference type="CDD" id="cd11299">
    <property type="entry name" value="O-FucT_plant"/>
    <property type="match status" value="1"/>
</dbReference>
<organism evidence="14 15">
    <name type="scientific">Dioscorea zingiberensis</name>
    <dbReference type="NCBI Taxonomy" id="325984"/>
    <lineage>
        <taxon>Eukaryota</taxon>
        <taxon>Viridiplantae</taxon>
        <taxon>Streptophyta</taxon>
        <taxon>Embryophyta</taxon>
        <taxon>Tracheophyta</taxon>
        <taxon>Spermatophyta</taxon>
        <taxon>Magnoliopsida</taxon>
        <taxon>Liliopsida</taxon>
        <taxon>Dioscoreales</taxon>
        <taxon>Dioscoreaceae</taxon>
        <taxon>Dioscorea</taxon>
    </lineage>
</organism>
<dbReference type="Proteomes" id="UP001085076">
    <property type="component" value="Miscellaneous, Linkage group lg03"/>
</dbReference>
<keyword evidence="5" id="KW-0808">Transferase</keyword>
<dbReference type="FunFam" id="3.40.50.11350:FF:000011">
    <property type="entry name" value="O-fucosyltransferase 28"/>
    <property type="match status" value="1"/>
</dbReference>
<dbReference type="GO" id="GO:0016757">
    <property type="term" value="F:glycosyltransferase activity"/>
    <property type="evidence" value="ECO:0007669"/>
    <property type="project" value="UniProtKB-KW"/>
</dbReference>
<dbReference type="GO" id="GO:0016020">
    <property type="term" value="C:membrane"/>
    <property type="evidence" value="ECO:0007669"/>
    <property type="project" value="UniProtKB-SubCell"/>
</dbReference>
<evidence type="ECO:0000313" key="14">
    <source>
        <dbReference type="EMBL" id="KAJ0979595.1"/>
    </source>
</evidence>
<gene>
    <name evidence="14" type="ORF">J5N97_015069</name>
</gene>
<keyword evidence="15" id="KW-1185">Reference proteome</keyword>
<evidence type="ECO:0000256" key="6">
    <source>
        <dbReference type="ARBA" id="ARBA00022692"/>
    </source>
</evidence>
<dbReference type="InterPro" id="IPR019378">
    <property type="entry name" value="GDP-Fuc_O-FucTrfase"/>
</dbReference>
<evidence type="ECO:0000256" key="5">
    <source>
        <dbReference type="ARBA" id="ARBA00022679"/>
    </source>
</evidence>
<keyword evidence="9" id="KW-0472">Membrane</keyword>
<dbReference type="GO" id="GO:0006004">
    <property type="term" value="P:fucose metabolic process"/>
    <property type="evidence" value="ECO:0007669"/>
    <property type="project" value="UniProtKB-KW"/>
</dbReference>
<evidence type="ECO:0000256" key="3">
    <source>
        <dbReference type="ARBA" id="ARBA00007737"/>
    </source>
</evidence>
<name>A0A9D5CTI6_9LILI</name>
<comment type="caution">
    <text evidence="14">The sequence shown here is derived from an EMBL/GenBank/DDBJ whole genome shotgun (WGS) entry which is preliminary data.</text>
</comment>
<keyword evidence="4" id="KW-0328">Glycosyltransferase</keyword>
<comment type="subcellular location">
    <subcellularLocation>
        <location evidence="1">Membrane</location>
        <topology evidence="1">Single-pass type II membrane protein</topology>
    </subcellularLocation>
</comment>
<evidence type="ECO:0000256" key="2">
    <source>
        <dbReference type="ARBA" id="ARBA00004881"/>
    </source>
</evidence>
<accession>A0A9D5CTI6</accession>
<evidence type="ECO:0000256" key="9">
    <source>
        <dbReference type="ARBA" id="ARBA00023136"/>
    </source>
</evidence>
<reference evidence="14" key="2">
    <citation type="journal article" date="2022" name="Hortic Res">
        <title>The genome of Dioscorea zingiberensis sheds light on the biosynthesis, origin and evolution of the medicinally important diosgenin saponins.</title>
        <authorList>
            <person name="Li Y."/>
            <person name="Tan C."/>
            <person name="Li Z."/>
            <person name="Guo J."/>
            <person name="Li S."/>
            <person name="Chen X."/>
            <person name="Wang C."/>
            <person name="Dai X."/>
            <person name="Yang H."/>
            <person name="Song W."/>
            <person name="Hou L."/>
            <person name="Xu J."/>
            <person name="Tong Z."/>
            <person name="Xu A."/>
            <person name="Yuan X."/>
            <person name="Wang W."/>
            <person name="Yang Q."/>
            <person name="Chen L."/>
            <person name="Sun Z."/>
            <person name="Wang K."/>
            <person name="Pan B."/>
            <person name="Chen J."/>
            <person name="Bao Y."/>
            <person name="Liu F."/>
            <person name="Qi X."/>
            <person name="Gang D.R."/>
            <person name="Wen J."/>
            <person name="Li J."/>
        </authorList>
    </citation>
    <scope>NUCLEOTIDE SEQUENCE</scope>
    <source>
        <strain evidence="14">Dzin_1.0</strain>
    </source>
</reference>
<evidence type="ECO:0000256" key="8">
    <source>
        <dbReference type="ARBA" id="ARBA00022989"/>
    </source>
</evidence>
<dbReference type="GO" id="GO:0005737">
    <property type="term" value="C:cytoplasm"/>
    <property type="evidence" value="ECO:0007669"/>
    <property type="project" value="TreeGrafter"/>
</dbReference>
<evidence type="ECO:0000256" key="4">
    <source>
        <dbReference type="ARBA" id="ARBA00022676"/>
    </source>
</evidence>
<proteinExistence type="inferred from homology"/>
<evidence type="ECO:0000313" key="15">
    <source>
        <dbReference type="Proteomes" id="UP001085076"/>
    </source>
</evidence>
<protein>
    <recommendedName>
        <fullName evidence="13">O-fucosyltransferase family protein</fullName>
    </recommendedName>
</protein>
<comment type="pathway">
    <text evidence="2">Glycan metabolism.</text>
</comment>
<keyword evidence="11" id="KW-0294">Fucose metabolism</keyword>